<evidence type="ECO:0000256" key="4">
    <source>
        <dbReference type="ARBA" id="ARBA00010429"/>
    </source>
</evidence>
<gene>
    <name evidence="13" type="ORF">GCM10025872_30420</name>
</gene>
<evidence type="ECO:0000256" key="10">
    <source>
        <dbReference type="SAM" id="MobiDB-lite"/>
    </source>
</evidence>
<dbReference type="InterPro" id="IPR052034">
    <property type="entry name" value="NasD-like"/>
</dbReference>
<evidence type="ECO:0000256" key="7">
    <source>
        <dbReference type="ARBA" id="ARBA00023002"/>
    </source>
</evidence>
<accession>A0ABN6YTL5</accession>
<evidence type="ECO:0000259" key="11">
    <source>
        <dbReference type="Pfam" id="PF04324"/>
    </source>
</evidence>
<comment type="similarity">
    <text evidence="4">Belongs to the nitrite and sulfite reductase 4Fe-4S domain family.</text>
</comment>
<dbReference type="PANTHER" id="PTHR43809:SF1">
    <property type="entry name" value="NITRITE REDUCTASE (NADH) LARGE SUBUNIT"/>
    <property type="match status" value="1"/>
</dbReference>
<evidence type="ECO:0000256" key="3">
    <source>
        <dbReference type="ARBA" id="ARBA00005096"/>
    </source>
</evidence>
<evidence type="ECO:0000256" key="2">
    <source>
        <dbReference type="ARBA" id="ARBA00001966"/>
    </source>
</evidence>
<keyword evidence="7" id="KW-0560">Oxidoreductase</keyword>
<evidence type="ECO:0000256" key="8">
    <source>
        <dbReference type="ARBA" id="ARBA00023004"/>
    </source>
</evidence>
<keyword evidence="9" id="KW-0411">Iron-sulfur</keyword>
<dbReference type="InterPro" id="IPR036188">
    <property type="entry name" value="FAD/NAD-bd_sf"/>
</dbReference>
<protein>
    <submittedName>
        <fullName evidence="13">Uncharacterized protein</fullName>
    </submittedName>
</protein>
<keyword evidence="5" id="KW-0349">Heme</keyword>
<dbReference type="InterPro" id="IPR023753">
    <property type="entry name" value="FAD/NAD-binding_dom"/>
</dbReference>
<comment type="cofactor">
    <cofactor evidence="1">
        <name>siroheme</name>
        <dbReference type="ChEBI" id="CHEBI:60052"/>
    </cofactor>
</comment>
<reference evidence="13" key="1">
    <citation type="journal article" date="2014" name="Int. J. Syst. Evol. Microbiol.">
        <title>Complete genome of a new Firmicutes species belonging to the dominant human colonic microbiota ('Ruminococcus bicirculans') reveals two chromosomes and a selective capacity to utilize plant glucans.</title>
        <authorList>
            <consortium name="NISC Comparative Sequencing Program"/>
            <person name="Wegmann U."/>
            <person name="Louis P."/>
            <person name="Goesmann A."/>
            <person name="Henrissat B."/>
            <person name="Duncan S.H."/>
            <person name="Flint H.J."/>
        </authorList>
    </citation>
    <scope>NUCLEOTIDE SEQUENCE</scope>
    <source>
        <strain evidence="13">NBRC 110608</strain>
    </source>
</reference>
<organism evidence="13">
    <name type="scientific">Barrientosiimonas endolithica</name>
    <dbReference type="NCBI Taxonomy" id="1535208"/>
    <lineage>
        <taxon>Bacteria</taxon>
        <taxon>Bacillati</taxon>
        <taxon>Actinomycetota</taxon>
        <taxon>Actinomycetes</taxon>
        <taxon>Micrococcales</taxon>
        <taxon>Dermacoccaceae</taxon>
        <taxon>Barrientosiimonas</taxon>
    </lineage>
</organism>
<sequence length="350" mass="36142">MALVHLAPTVLERQLDTNAGHTAGQVVRDLGIALHTGTQVEQVRHRDGHVAGLTLADGTTLATDLVVVCAGVRPRAGIAAAAGLLVDRGVVVGDDLRSPSDATVAAIGDCAQPSEGWTGLLAPGWAQADRLARDLAGLPAAEAPTAGEVVKLKAVGLEVTTMGQAAPADPYADPALRVLTLHDPARRRHVQAVLREGRVVGASCVGAGRTAADLTQAFERETPVPADPAALLLPYPDHTPAAGADDPTRLPDATTVCRCNGVTKRDVVQAHLDGDRTVEQVAARTRATTGCGGCRGQVLGLLEWMSRSEPAADDTAPAEQRSFHARNTAAQPEKHALPSVTSTEARGAVS</sequence>
<keyword evidence="8" id="KW-0408">Iron</keyword>
<dbReference type="PANTHER" id="PTHR43809">
    <property type="entry name" value="NITRITE REDUCTASE (NADH) LARGE SUBUNIT"/>
    <property type="match status" value="1"/>
</dbReference>
<proteinExistence type="inferred from homology"/>
<evidence type="ECO:0000256" key="1">
    <source>
        <dbReference type="ARBA" id="ARBA00001929"/>
    </source>
</evidence>
<dbReference type="EMBL" id="AP027735">
    <property type="protein sequence ID" value="BDZ59385.1"/>
    <property type="molecule type" value="Genomic_DNA"/>
</dbReference>
<feature type="domain" description="BFD-like [2Fe-2S]-binding" evidence="11">
    <location>
        <begin position="256"/>
        <end position="303"/>
    </location>
</feature>
<comment type="pathway">
    <text evidence="3">Nitrogen metabolism; nitrate reduction (assimilation).</text>
</comment>
<dbReference type="Gene3D" id="1.10.10.1100">
    <property type="entry name" value="BFD-like [2Fe-2S]-binding domain"/>
    <property type="match status" value="1"/>
</dbReference>
<name>A0ABN6YTL5_9MICO</name>
<evidence type="ECO:0000256" key="6">
    <source>
        <dbReference type="ARBA" id="ARBA00022723"/>
    </source>
</evidence>
<feature type="region of interest" description="Disordered" evidence="10">
    <location>
        <begin position="309"/>
        <end position="350"/>
    </location>
</feature>
<dbReference type="Pfam" id="PF04324">
    <property type="entry name" value="Fer2_BFD"/>
    <property type="match status" value="1"/>
</dbReference>
<evidence type="ECO:0000313" key="13">
    <source>
        <dbReference type="EMBL" id="BDZ59385.1"/>
    </source>
</evidence>
<keyword evidence="6" id="KW-0479">Metal-binding</keyword>
<evidence type="ECO:0000259" key="12">
    <source>
        <dbReference type="Pfam" id="PF07992"/>
    </source>
</evidence>
<feature type="domain" description="FAD/NAD(P)-binding" evidence="12">
    <location>
        <begin position="3"/>
        <end position="112"/>
    </location>
</feature>
<evidence type="ECO:0000256" key="9">
    <source>
        <dbReference type="ARBA" id="ARBA00023014"/>
    </source>
</evidence>
<reference evidence="13" key="2">
    <citation type="submission" date="2023-02" db="EMBL/GenBank/DDBJ databases">
        <authorList>
            <person name="Sun Q."/>
            <person name="Mori K."/>
        </authorList>
    </citation>
    <scope>NUCLEOTIDE SEQUENCE</scope>
    <source>
        <strain evidence="13">NBRC 110608</strain>
    </source>
</reference>
<evidence type="ECO:0000256" key="5">
    <source>
        <dbReference type="ARBA" id="ARBA00022617"/>
    </source>
</evidence>
<dbReference type="SUPFAM" id="SSF51905">
    <property type="entry name" value="FAD/NAD(P)-binding domain"/>
    <property type="match status" value="1"/>
</dbReference>
<dbReference type="Gene3D" id="3.50.50.60">
    <property type="entry name" value="FAD/NAD(P)-binding domain"/>
    <property type="match status" value="1"/>
</dbReference>
<dbReference type="InterPro" id="IPR007419">
    <property type="entry name" value="BFD-like_2Fe2S-bd_dom"/>
</dbReference>
<dbReference type="Pfam" id="PF07992">
    <property type="entry name" value="Pyr_redox_2"/>
    <property type="match status" value="1"/>
</dbReference>
<dbReference type="InterPro" id="IPR041854">
    <property type="entry name" value="BFD-like_2Fe2S-bd_dom_sf"/>
</dbReference>
<comment type="cofactor">
    <cofactor evidence="2">
        <name>[4Fe-4S] cluster</name>
        <dbReference type="ChEBI" id="CHEBI:49883"/>
    </cofactor>
</comment>